<feature type="region of interest" description="Disordered" evidence="1">
    <location>
        <begin position="664"/>
        <end position="692"/>
    </location>
</feature>
<dbReference type="RefSeq" id="YP_009031119.1">
    <property type="nucleotide sequence ID" value="NC_024134.1"/>
</dbReference>
<dbReference type="GeneID" id="19486935"/>
<dbReference type="EMBL" id="KJ190158">
    <property type="protein sequence ID" value="AHN83798.1"/>
    <property type="molecule type" value="Genomic_DNA"/>
</dbReference>
<dbReference type="PROSITE" id="PS51199">
    <property type="entry name" value="SF4_HELICASE"/>
    <property type="match status" value="1"/>
</dbReference>
<name>A0A023MI11_9CAUD</name>
<dbReference type="SUPFAM" id="SSF56731">
    <property type="entry name" value="DNA primase core"/>
    <property type="match status" value="1"/>
</dbReference>
<dbReference type="InterPro" id="IPR027417">
    <property type="entry name" value="P-loop_NTPase"/>
</dbReference>
<dbReference type="Pfam" id="PF13481">
    <property type="entry name" value="AAA_25"/>
    <property type="match status" value="1"/>
</dbReference>
<keyword evidence="3" id="KW-0378">Hydrolase</keyword>
<evidence type="ECO:0000256" key="1">
    <source>
        <dbReference type="SAM" id="MobiDB-lite"/>
    </source>
</evidence>
<keyword evidence="4" id="KW-1185">Reference proteome</keyword>
<dbReference type="GO" id="GO:0005524">
    <property type="term" value="F:ATP binding"/>
    <property type="evidence" value="ECO:0007669"/>
    <property type="project" value="InterPro"/>
</dbReference>
<dbReference type="Proteomes" id="UP000026907">
    <property type="component" value="Segment"/>
</dbReference>
<accession>A0A023MI11</accession>
<dbReference type="Gene3D" id="3.40.50.300">
    <property type="entry name" value="P-loop containing nucleotide triphosphate hydrolases"/>
    <property type="match status" value="1"/>
</dbReference>
<dbReference type="CDD" id="cd19483">
    <property type="entry name" value="RecA-like_Gp4D_helicase"/>
    <property type="match status" value="1"/>
</dbReference>
<dbReference type="GO" id="GO:0006260">
    <property type="term" value="P:DNA replication"/>
    <property type="evidence" value="ECO:0007669"/>
    <property type="project" value="InterPro"/>
</dbReference>
<dbReference type="GO" id="GO:0003678">
    <property type="term" value="F:DNA helicase activity"/>
    <property type="evidence" value="ECO:0007669"/>
    <property type="project" value="InterPro"/>
</dbReference>
<feature type="compositionally biased region" description="Acidic residues" evidence="1">
    <location>
        <begin position="668"/>
        <end position="678"/>
    </location>
</feature>
<keyword evidence="3" id="KW-0067">ATP-binding</keyword>
<keyword evidence="3" id="KW-0347">Helicase</keyword>
<reference evidence="3 4" key="1">
    <citation type="journal article" date="2014" name="Genome Announc.">
        <title>Complete Genome Sequences of Two Escherichia coli O157:H7 Phages Effective in Limiting Contamination of Food Products.</title>
        <authorList>
            <person name="Hong Y."/>
            <person name="Pan Y."/>
            <person name="Harman N.J."/>
            <person name="Ebner P.D."/>
        </authorList>
    </citation>
    <scope>NUCLEOTIDE SEQUENCE [LARGE SCALE GENOMIC DNA]</scope>
</reference>
<dbReference type="Gene3D" id="3.40.1360.10">
    <property type="match status" value="1"/>
</dbReference>
<dbReference type="InterPro" id="IPR007694">
    <property type="entry name" value="DNA_helicase_DnaB-like_C"/>
</dbReference>
<evidence type="ECO:0000259" key="2">
    <source>
        <dbReference type="PROSITE" id="PS51199"/>
    </source>
</evidence>
<keyword evidence="3" id="KW-0547">Nucleotide-binding</keyword>
<organism evidence="3 4">
    <name type="scientific">Escherichia phage FFH2</name>
    <dbReference type="NCBI Taxonomy" id="1446490"/>
    <lineage>
        <taxon>Viruses</taxon>
        <taxon>Duplodnaviria</taxon>
        <taxon>Heunggongvirae</taxon>
        <taxon>Uroviricota</taxon>
        <taxon>Caudoviricetes</taxon>
        <taxon>Vequintavirinae</taxon>
        <taxon>Vequintavirus</taxon>
        <taxon>Vequintavirus PDX</taxon>
        <taxon>Vequintavirus FFH2</taxon>
    </lineage>
</organism>
<dbReference type="KEGG" id="vg:19486935"/>
<dbReference type="SUPFAM" id="SSF52540">
    <property type="entry name" value="P-loop containing nucleoside triphosphate hydrolases"/>
    <property type="match status" value="1"/>
</dbReference>
<feature type="domain" description="SF4 helicase" evidence="2">
    <location>
        <begin position="325"/>
        <end position="613"/>
    </location>
</feature>
<protein>
    <submittedName>
        <fullName evidence="3">DNA replicative helicase/primase</fullName>
    </submittedName>
</protein>
<proteinExistence type="predicted"/>
<sequence>MGSKFMASAYNRFGEPNPKATKYKSGGSVKRDYRDEKEVETVETVLENTKIVPVPQQNIGLMAAQYFGVRSALSQEDGVTVTATYFPYYDRYGNLSGFKKRDWTIPKEQRGHFSVVGIVKANSQMFGQKLCASSNNRKQINVCEGEGDVIAAWQAAYQIQVKGILTNAKAPAKVKQWAKEVQDGIDAVINGGDLAGKPCLPFVGINCGCANAVDTFANNEKFIRSYGTVVLAMDNDAANEVEKQKHVIKGVEATHNIAAFLMADNVYHVEYPGEVNDPDGVKDIRDMLKAKKLEDIVNMFRHPVKYVPDAVSDLEDFSIESLRKKTSNGVDISAEFPKLQKMLKGLHKGTLVMLTGPSGGGKTTVAKKLEHCIARYLMDPTCPKADDYEEDDRLCMIHLEEDPEEAINSLYANQLGFDVKEFVEDPSQFLTDQEHAEIHQSWAKAGKIKVFKHFGSIPVDELITKLKQMVCLYYCRYIVLDHLSMVISGLNVKDERKELDMAMTQLAAFCKQFNVFILVIAHLKRTEIVPPKDKDGNPLPFWYPVRKENLRGSAGLEQLSWVVIGVEAEEMVDRSRGRVRLVGLKNRPAKTLGIADTLVMDPHTGKFHDASNWYWDKEMQMFTDGEGGEVVWRPQAMFEDQEHAVVETPMGKVVADKVVTPTVKPIDTQEDLQYDDPSSDPVPGFEDDETPF</sequence>
<evidence type="ECO:0000313" key="3">
    <source>
        <dbReference type="EMBL" id="AHN83798.1"/>
    </source>
</evidence>
<evidence type="ECO:0000313" key="4">
    <source>
        <dbReference type="Proteomes" id="UP000026907"/>
    </source>
</evidence>